<evidence type="ECO:0000256" key="6">
    <source>
        <dbReference type="ARBA" id="ARBA00022692"/>
    </source>
</evidence>
<feature type="chain" id="PRO_5029904916" description="Leucine-rich repeat-containing N-terminal plant-type domain-containing protein" evidence="14">
    <location>
        <begin position="18"/>
        <end position="892"/>
    </location>
</feature>
<comment type="similarity">
    <text evidence="3">Belongs to the RLP family.</text>
</comment>
<gene>
    <name evidence="16" type="ORF">HYC85_022173</name>
</gene>
<evidence type="ECO:0000256" key="9">
    <source>
        <dbReference type="ARBA" id="ARBA00022989"/>
    </source>
</evidence>
<evidence type="ECO:0000256" key="4">
    <source>
        <dbReference type="ARBA" id="ARBA00022475"/>
    </source>
</evidence>
<organism evidence="16 17">
    <name type="scientific">Camellia sinensis</name>
    <name type="common">Tea plant</name>
    <name type="synonym">Thea sinensis</name>
    <dbReference type="NCBI Taxonomy" id="4442"/>
    <lineage>
        <taxon>Eukaryota</taxon>
        <taxon>Viridiplantae</taxon>
        <taxon>Streptophyta</taxon>
        <taxon>Embryophyta</taxon>
        <taxon>Tracheophyta</taxon>
        <taxon>Spermatophyta</taxon>
        <taxon>Magnoliopsida</taxon>
        <taxon>eudicotyledons</taxon>
        <taxon>Gunneridae</taxon>
        <taxon>Pentapetalae</taxon>
        <taxon>asterids</taxon>
        <taxon>Ericales</taxon>
        <taxon>Theaceae</taxon>
        <taxon>Camellia</taxon>
    </lineage>
</organism>
<feature type="region of interest" description="Disordered" evidence="12">
    <location>
        <begin position="824"/>
        <end position="845"/>
    </location>
</feature>
<dbReference type="Proteomes" id="UP000593564">
    <property type="component" value="Unassembled WGS sequence"/>
</dbReference>
<keyword evidence="11" id="KW-0325">Glycoprotein</keyword>
<feature type="domain" description="Leucine-rich repeat-containing N-terminal plant-type" evidence="15">
    <location>
        <begin position="32"/>
        <end position="74"/>
    </location>
</feature>
<name>A0A7J7GNI0_CAMSI</name>
<dbReference type="GO" id="GO:0051707">
    <property type="term" value="P:response to other organism"/>
    <property type="evidence" value="ECO:0007669"/>
    <property type="project" value="UniProtKB-ARBA"/>
</dbReference>
<evidence type="ECO:0000256" key="7">
    <source>
        <dbReference type="ARBA" id="ARBA00022729"/>
    </source>
</evidence>
<dbReference type="FunFam" id="3.80.10.10:FF:000095">
    <property type="entry name" value="LRR receptor-like serine/threonine-protein kinase GSO1"/>
    <property type="match status" value="1"/>
</dbReference>
<evidence type="ECO:0000256" key="5">
    <source>
        <dbReference type="ARBA" id="ARBA00022614"/>
    </source>
</evidence>
<dbReference type="InterPro" id="IPR013210">
    <property type="entry name" value="LRR_N_plant-typ"/>
</dbReference>
<evidence type="ECO:0000256" key="13">
    <source>
        <dbReference type="SAM" id="Phobius"/>
    </source>
</evidence>
<comment type="subcellular location">
    <subcellularLocation>
        <location evidence="1">Cell membrane</location>
        <topology evidence="1">Single-pass membrane protein</topology>
    </subcellularLocation>
    <subcellularLocation>
        <location evidence="2">Membrane</location>
        <topology evidence="2">Single-pass type I membrane protein</topology>
    </subcellularLocation>
</comment>
<dbReference type="FunFam" id="3.80.10.10:FF:000111">
    <property type="entry name" value="LRR receptor-like serine/threonine-protein kinase ERECTA"/>
    <property type="match status" value="1"/>
</dbReference>
<proteinExistence type="inferred from homology"/>
<evidence type="ECO:0000259" key="15">
    <source>
        <dbReference type="Pfam" id="PF08263"/>
    </source>
</evidence>
<feature type="compositionally biased region" description="Acidic residues" evidence="12">
    <location>
        <begin position="826"/>
        <end position="844"/>
    </location>
</feature>
<evidence type="ECO:0000256" key="11">
    <source>
        <dbReference type="ARBA" id="ARBA00023180"/>
    </source>
</evidence>
<dbReference type="AlphaFoldDB" id="A0A7J7GNI0"/>
<evidence type="ECO:0000256" key="1">
    <source>
        <dbReference type="ARBA" id="ARBA00004162"/>
    </source>
</evidence>
<keyword evidence="4" id="KW-1003">Cell membrane</keyword>
<dbReference type="EMBL" id="JACBKZ010000010">
    <property type="protein sequence ID" value="KAF5941006.1"/>
    <property type="molecule type" value="Genomic_DNA"/>
</dbReference>
<keyword evidence="7 14" id="KW-0732">Signal</keyword>
<accession>A0A7J7GNI0</accession>
<evidence type="ECO:0000256" key="10">
    <source>
        <dbReference type="ARBA" id="ARBA00023136"/>
    </source>
</evidence>
<protein>
    <recommendedName>
        <fullName evidence="15">Leucine-rich repeat-containing N-terminal plant-type domain-containing protein</fullName>
    </recommendedName>
</protein>
<comment type="caution">
    <text evidence="16">The sequence shown here is derived from an EMBL/GenBank/DDBJ whole genome shotgun (WGS) entry which is preliminary data.</text>
</comment>
<dbReference type="Pfam" id="PF08263">
    <property type="entry name" value="LRRNT_2"/>
    <property type="match status" value="1"/>
</dbReference>
<evidence type="ECO:0000256" key="2">
    <source>
        <dbReference type="ARBA" id="ARBA00004479"/>
    </source>
</evidence>
<feature type="transmembrane region" description="Helical" evidence="13">
    <location>
        <begin position="762"/>
        <end position="785"/>
    </location>
</feature>
<dbReference type="InterPro" id="IPR001611">
    <property type="entry name" value="Leu-rich_rpt"/>
</dbReference>
<evidence type="ECO:0000256" key="12">
    <source>
        <dbReference type="SAM" id="MobiDB-lite"/>
    </source>
</evidence>
<evidence type="ECO:0000313" key="17">
    <source>
        <dbReference type="Proteomes" id="UP000593564"/>
    </source>
</evidence>
<reference evidence="17" key="1">
    <citation type="journal article" date="2020" name="Nat. Commun.">
        <title>Genome assembly of wild tea tree DASZ reveals pedigree and selection history of tea varieties.</title>
        <authorList>
            <person name="Zhang W."/>
            <person name="Zhang Y."/>
            <person name="Qiu H."/>
            <person name="Guo Y."/>
            <person name="Wan H."/>
            <person name="Zhang X."/>
            <person name="Scossa F."/>
            <person name="Alseekh S."/>
            <person name="Zhang Q."/>
            <person name="Wang P."/>
            <person name="Xu L."/>
            <person name="Schmidt M.H."/>
            <person name="Jia X."/>
            <person name="Li D."/>
            <person name="Zhu A."/>
            <person name="Guo F."/>
            <person name="Chen W."/>
            <person name="Ni D."/>
            <person name="Usadel B."/>
            <person name="Fernie A.R."/>
            <person name="Wen W."/>
        </authorList>
    </citation>
    <scope>NUCLEOTIDE SEQUENCE [LARGE SCALE GENOMIC DNA]</scope>
    <source>
        <strain evidence="17">cv. G240</strain>
    </source>
</reference>
<dbReference type="PANTHER" id="PTHR48061:SF2">
    <property type="entry name" value="RECEPTOR LIKE PROTEIN 30-LIKE"/>
    <property type="match status" value="1"/>
</dbReference>
<feature type="signal peptide" evidence="14">
    <location>
        <begin position="1"/>
        <end position="17"/>
    </location>
</feature>
<dbReference type="Gene3D" id="3.80.10.10">
    <property type="entry name" value="Ribonuclease Inhibitor"/>
    <property type="match status" value="4"/>
</dbReference>
<evidence type="ECO:0000256" key="14">
    <source>
        <dbReference type="SAM" id="SignalP"/>
    </source>
</evidence>
<dbReference type="Pfam" id="PF13855">
    <property type="entry name" value="LRR_8"/>
    <property type="match status" value="1"/>
</dbReference>
<dbReference type="GO" id="GO:0006952">
    <property type="term" value="P:defense response"/>
    <property type="evidence" value="ECO:0007669"/>
    <property type="project" value="UniProtKB-ARBA"/>
</dbReference>
<dbReference type="GO" id="GO:0005886">
    <property type="term" value="C:plasma membrane"/>
    <property type="evidence" value="ECO:0007669"/>
    <property type="project" value="UniProtKB-SubCell"/>
</dbReference>
<keyword evidence="6 13" id="KW-0812">Transmembrane</keyword>
<dbReference type="InterPro" id="IPR046956">
    <property type="entry name" value="RLP23-like"/>
</dbReference>
<evidence type="ECO:0000313" key="16">
    <source>
        <dbReference type="EMBL" id="KAF5941006.1"/>
    </source>
</evidence>
<sequence>MRILLLFSWLFLIPFFAILIGKDRVLVSGQCLNDQSSLLLQLKNNLRYNSTVSVKLVNWTQTTDCCCWKGVTCDKEGHVTGLDLNSESISGGTNHLSSLFSLQFLQNLNLAYNNFKFTQIPPSFGNLTRLTHLNLSNANFAGQIPIVLSHMTKLATLDLSTLYFPGAPSLKLENPNLLKLVQNLTGLKTLLLDGVNISAQASQWCEAISSSLPNLRVLSLSNCNLSGPIDSSLQKLQFLSDIRLGQNNLSTRVPEFFADLPNLRSLHLCSSNLHGKFPEKIFQVLTLEALDLSYNRLLQGFLPQFPPNGSLHTLVLSNTNFSGTLPDSVGNLKMLSRMELPGCNFNGLIPNTTASLTQLSNQLHGEIPIPPESVTYVDYSSNNFNSSIPAKIGNKLTYAYFFSLSSNSLTGTIPKSICNARLLNVLDLSNNSFSGTIPPCLIERSTETLGVLNLRNNNLGGKILGTFPKSCALETLDISRNHLEGQVPKSLANCTVLEVLNVGNNEITDSFPCFLGNLASLRVLVLRSNKFHGGIRICRLGHYMWLKLQIIDLASNNFSGDLPDKVFTHWTAMTVADHNAKSNFSHLKFEFLKLNGFYYQDTVTLNNKGMEMELVKILTIFTSIDISNNNFQGVIPNRVGDLKSLYVLNASHNALTGPIPSSIGNLAQLGSLDLSQNRLNGSIPMQLASLTFLSFLNLSYNQLVGMIPTGSQIQTFSDTSFKGNKGLCGYPLNISCNNASPVPSPAPSSNKSGSFVVKKFNWQFIFTGLGFGIGAGVIIGPLMFWKQGSKWCNKHIERFAQLILPSLGFIFAWCDYVQVEPKGNIEEENQDDKEESDEDEDENAREDKAFSGLYCVFCSKLDIHVKKGIHNPKCNCHHDSPSISSLSLSPPS</sequence>
<reference evidence="16 17" key="2">
    <citation type="submission" date="2020-07" db="EMBL/GenBank/DDBJ databases">
        <title>Genome assembly of wild tea tree DASZ reveals pedigree and selection history of tea varieties.</title>
        <authorList>
            <person name="Zhang W."/>
        </authorList>
    </citation>
    <scope>NUCLEOTIDE SEQUENCE [LARGE SCALE GENOMIC DNA]</scope>
    <source>
        <strain evidence="17">cv. G240</strain>
        <tissue evidence="16">Leaf</tissue>
    </source>
</reference>
<dbReference type="InterPro" id="IPR032675">
    <property type="entry name" value="LRR_dom_sf"/>
</dbReference>
<keyword evidence="10 13" id="KW-0472">Membrane</keyword>
<keyword evidence="8" id="KW-0677">Repeat</keyword>
<keyword evidence="5" id="KW-0433">Leucine-rich repeat</keyword>
<evidence type="ECO:0000256" key="3">
    <source>
        <dbReference type="ARBA" id="ARBA00009592"/>
    </source>
</evidence>
<keyword evidence="9 13" id="KW-1133">Transmembrane helix</keyword>
<evidence type="ECO:0000256" key="8">
    <source>
        <dbReference type="ARBA" id="ARBA00022737"/>
    </source>
</evidence>
<dbReference type="Pfam" id="PF00560">
    <property type="entry name" value="LRR_1"/>
    <property type="match status" value="7"/>
</dbReference>
<dbReference type="PANTHER" id="PTHR48061">
    <property type="entry name" value="LEUCINE-RICH REPEAT RECEPTOR PROTEIN KINASE EMS1-LIKE-RELATED"/>
    <property type="match status" value="1"/>
</dbReference>
<dbReference type="SUPFAM" id="SSF52058">
    <property type="entry name" value="L domain-like"/>
    <property type="match status" value="2"/>
</dbReference>
<keyword evidence="17" id="KW-1185">Reference proteome</keyword>